<name>A0A1I3PQG8_9BACT</name>
<feature type="compositionally biased region" description="Polar residues" evidence="1">
    <location>
        <begin position="8"/>
        <end position="17"/>
    </location>
</feature>
<organism evidence="2 3">
    <name type="scientific">Desulfomicrobium apsheronum</name>
    <dbReference type="NCBI Taxonomy" id="52560"/>
    <lineage>
        <taxon>Bacteria</taxon>
        <taxon>Pseudomonadati</taxon>
        <taxon>Thermodesulfobacteriota</taxon>
        <taxon>Desulfovibrionia</taxon>
        <taxon>Desulfovibrionales</taxon>
        <taxon>Desulfomicrobiaceae</taxon>
        <taxon>Desulfomicrobium</taxon>
    </lineage>
</organism>
<dbReference type="STRING" id="52560.SAMN04488082_10279"/>
<dbReference type="OrthoDB" id="5468577at2"/>
<evidence type="ECO:0000256" key="1">
    <source>
        <dbReference type="SAM" id="MobiDB-lite"/>
    </source>
</evidence>
<feature type="region of interest" description="Disordered" evidence="1">
    <location>
        <begin position="1"/>
        <end position="38"/>
    </location>
</feature>
<dbReference type="AlphaFoldDB" id="A0A1I3PQG8"/>
<evidence type="ECO:0000313" key="3">
    <source>
        <dbReference type="Proteomes" id="UP000198635"/>
    </source>
</evidence>
<reference evidence="3" key="1">
    <citation type="submission" date="2016-10" db="EMBL/GenBank/DDBJ databases">
        <authorList>
            <person name="Varghese N."/>
            <person name="Submissions S."/>
        </authorList>
    </citation>
    <scope>NUCLEOTIDE SEQUENCE [LARGE SCALE GENOMIC DNA]</scope>
    <source>
        <strain evidence="3">DSM 5918</strain>
    </source>
</reference>
<protein>
    <submittedName>
        <fullName evidence="2">Uncharacterized protein</fullName>
    </submittedName>
</protein>
<dbReference type="EMBL" id="FORX01000002">
    <property type="protein sequence ID" value="SFJ23723.1"/>
    <property type="molecule type" value="Genomic_DNA"/>
</dbReference>
<keyword evidence="3" id="KW-1185">Reference proteome</keyword>
<gene>
    <name evidence="2" type="ORF">SAMN04488082_10279</name>
</gene>
<dbReference type="Proteomes" id="UP000198635">
    <property type="component" value="Unassembled WGS sequence"/>
</dbReference>
<sequence>MSHFVVGSQPQPINQGLDQIPQPGQGVPQTTHAPQGVQPAQIAQIQQQGRQVTGQQPLRSLGPTISTSTQALQQATAQWQRTLPPQGSMPKTIGVTMPPSGQTVQLDGKMVEHEINALPGNQRQDAVRDMPRVLQERVDSGHRVWEGVSNGTLHGPASLEDVRDLMTFLLAKGMEKGDGFSEGAFNISDPDHRLRDFLDSSPEVYQRPSSHIEGFQQAPGGSHRGIDVRGNVTLPYGKATLLYGGINAGVQGMGENRLFLKTEEHGCRLSSRWTPNRDPNMHPDRPARFGDIGQFLGHATGFFRTVLRGISGGRLFPNAKDSRKERMPGDVSKDFKAILKGLDRSGKAEIAGILRQNDPLATSQGIRVMVANLNEALARQDLDQPTREAMQHLSSKLSTRFDHLDVRIGNEVVLSQDELAGPAPQQAVNGAMRAAVNSLLTIPDRAHFTPDKVESFVQQLGKIGTRLDRAGGGDETSAMIRTALEQVTANLTPDQRTQLQDILTAPQCREAMAAINDVMAFGGENLGPMNPTARNSASQIAHKISHAYLGLCSQAGLPDEALPRAPRQAMDLIKPILVRAGSDAFLSTAQTSANQEHARQIQQGGQQVGLMRLDTIRPLIGRGVVALGDHMQSIARGQVDHEQISRFFATELGHDVRTPQKGEPAGLGEQFVKDFFRNGISVNGQHFGGQGSGISETAKREALQAFIDAAGGLPSAQQIARVAHQGLMGMMSQACMRDPGLNPLFMDFSMHGGTVQNAVSPNTGQPASMMLSVITHGDSVAVHCETNTQKVNDVDGNDQVGSNLSLNFTIQGAGSDDPVVRLDDWDALFSSCPN</sequence>
<evidence type="ECO:0000313" key="2">
    <source>
        <dbReference type="EMBL" id="SFJ23723.1"/>
    </source>
</evidence>
<accession>A0A1I3PQG8</accession>
<proteinExistence type="predicted"/>
<dbReference type="RefSeq" id="WP_092372562.1">
    <property type="nucleotide sequence ID" value="NZ_FORX01000002.1"/>
</dbReference>